<reference evidence="2 3" key="1">
    <citation type="submission" date="2018-07" db="EMBL/GenBank/DDBJ databases">
        <title>Dyella monticola sp. nov. and Dyella psychrodurans sp. nov. isolated from monsoon evergreen broad-leaved forest soil of Dinghu Mountain, China.</title>
        <authorList>
            <person name="Gao Z."/>
            <person name="Qiu L."/>
        </authorList>
    </citation>
    <scope>NUCLEOTIDE SEQUENCE [LARGE SCALE GENOMIC DNA]</scope>
    <source>
        <strain evidence="2 3">4MSK11</strain>
    </source>
</reference>
<accession>A0A370XC79</accession>
<sequence>MVHGARVPPVSRRPLWWGLVATPWLVPVAFFPLALAYYALTGQHATASGWGGFLGFAYLFGVPLGYVALAVLGWPWVSVLQRWNKLVTPYVCAGACVIGAVAFEVFAALVGTAQRNTTEVLGIGLVTGLLAGLIFCAVAGVPFRSHR</sequence>
<feature type="transmembrane region" description="Helical" evidence="1">
    <location>
        <begin position="121"/>
        <end position="143"/>
    </location>
</feature>
<dbReference type="AlphaFoldDB" id="A0A370XC79"/>
<proteinExistence type="predicted"/>
<gene>
    <name evidence="2" type="ORF">DWU99_01140</name>
</gene>
<keyword evidence="1" id="KW-0472">Membrane</keyword>
<evidence type="ECO:0000256" key="1">
    <source>
        <dbReference type="SAM" id="Phobius"/>
    </source>
</evidence>
<keyword evidence="1" id="KW-1133">Transmembrane helix</keyword>
<evidence type="ECO:0000313" key="3">
    <source>
        <dbReference type="Proteomes" id="UP000255334"/>
    </source>
</evidence>
<organism evidence="2 3">
    <name type="scientific">Dyella psychrodurans</name>
    <dbReference type="NCBI Taxonomy" id="1927960"/>
    <lineage>
        <taxon>Bacteria</taxon>
        <taxon>Pseudomonadati</taxon>
        <taxon>Pseudomonadota</taxon>
        <taxon>Gammaproteobacteria</taxon>
        <taxon>Lysobacterales</taxon>
        <taxon>Rhodanobacteraceae</taxon>
        <taxon>Dyella</taxon>
    </lineage>
</organism>
<feature type="transmembrane region" description="Helical" evidence="1">
    <location>
        <begin position="15"/>
        <end position="40"/>
    </location>
</feature>
<feature type="transmembrane region" description="Helical" evidence="1">
    <location>
        <begin position="86"/>
        <end position="109"/>
    </location>
</feature>
<protein>
    <submittedName>
        <fullName evidence="2">Uncharacterized protein</fullName>
    </submittedName>
</protein>
<comment type="caution">
    <text evidence="2">The sequence shown here is derived from an EMBL/GenBank/DDBJ whole genome shotgun (WGS) entry which is preliminary data.</text>
</comment>
<keyword evidence="1" id="KW-0812">Transmembrane</keyword>
<name>A0A370XC79_9GAMM</name>
<dbReference type="Proteomes" id="UP000255334">
    <property type="component" value="Unassembled WGS sequence"/>
</dbReference>
<keyword evidence="3" id="KW-1185">Reference proteome</keyword>
<evidence type="ECO:0000313" key="2">
    <source>
        <dbReference type="EMBL" id="RDS85912.1"/>
    </source>
</evidence>
<feature type="transmembrane region" description="Helical" evidence="1">
    <location>
        <begin position="52"/>
        <end position="74"/>
    </location>
</feature>
<dbReference type="EMBL" id="QRBF01000001">
    <property type="protein sequence ID" value="RDS85912.1"/>
    <property type="molecule type" value="Genomic_DNA"/>
</dbReference>